<accession>A0A1G2Q3A8</accession>
<evidence type="ECO:0000313" key="3">
    <source>
        <dbReference type="Proteomes" id="UP000178199"/>
    </source>
</evidence>
<reference evidence="2 3" key="1">
    <citation type="journal article" date="2016" name="Nat. Commun.">
        <title>Thousands of microbial genomes shed light on interconnected biogeochemical processes in an aquifer system.</title>
        <authorList>
            <person name="Anantharaman K."/>
            <person name="Brown C.T."/>
            <person name="Hug L.A."/>
            <person name="Sharon I."/>
            <person name="Castelle C.J."/>
            <person name="Probst A.J."/>
            <person name="Thomas B.C."/>
            <person name="Singh A."/>
            <person name="Wilkins M.J."/>
            <person name="Karaoz U."/>
            <person name="Brodie E.L."/>
            <person name="Williams K.H."/>
            <person name="Hubbard S.S."/>
            <person name="Banfield J.F."/>
        </authorList>
    </citation>
    <scope>NUCLEOTIDE SEQUENCE [LARGE SCALE GENOMIC DNA]</scope>
</reference>
<dbReference type="InterPro" id="IPR014001">
    <property type="entry name" value="Helicase_ATP-bd"/>
</dbReference>
<gene>
    <name evidence="2" type="ORF">A2429_00245</name>
</gene>
<dbReference type="PROSITE" id="PS51192">
    <property type="entry name" value="HELICASE_ATP_BIND_1"/>
    <property type="match status" value="1"/>
</dbReference>
<dbReference type="Pfam" id="PF04851">
    <property type="entry name" value="ResIII"/>
    <property type="match status" value="1"/>
</dbReference>
<evidence type="ECO:0000313" key="2">
    <source>
        <dbReference type="EMBL" id="OHA55044.1"/>
    </source>
</evidence>
<dbReference type="GO" id="GO:0016787">
    <property type="term" value="F:hydrolase activity"/>
    <property type="evidence" value="ECO:0007669"/>
    <property type="project" value="InterPro"/>
</dbReference>
<proteinExistence type="predicted"/>
<dbReference type="GO" id="GO:0005524">
    <property type="term" value="F:ATP binding"/>
    <property type="evidence" value="ECO:0007669"/>
    <property type="project" value="InterPro"/>
</dbReference>
<dbReference type="AlphaFoldDB" id="A0A1G2Q3A8"/>
<dbReference type="GO" id="GO:0003677">
    <property type="term" value="F:DNA binding"/>
    <property type="evidence" value="ECO:0007669"/>
    <property type="project" value="InterPro"/>
</dbReference>
<dbReference type="InterPro" id="IPR027417">
    <property type="entry name" value="P-loop_NTPase"/>
</dbReference>
<sequence length="117" mass="12975">MTGNKSPVKGTQLWQNKSLKLVLATPHTIINDLRQRIFPQGHFAFLIVDEFHHAHKKYPYVPIALAAYKAGALILSLSATAEDLEALKNCFVTKIVKAEISMPQKISPTSEKKHPSG</sequence>
<name>A0A1G2Q3A8_9BACT</name>
<dbReference type="SUPFAM" id="SSF52540">
    <property type="entry name" value="P-loop containing nucleoside triphosphate hydrolases"/>
    <property type="match status" value="1"/>
</dbReference>
<evidence type="ECO:0000259" key="1">
    <source>
        <dbReference type="PROSITE" id="PS51192"/>
    </source>
</evidence>
<organism evidence="2 3">
    <name type="scientific">Candidatus Veblenbacteria bacterium RIFOXYC1_FULL_42_9</name>
    <dbReference type="NCBI Taxonomy" id="1802427"/>
    <lineage>
        <taxon>Bacteria</taxon>
        <taxon>Candidatus Vebleniibacteriota</taxon>
    </lineage>
</organism>
<protein>
    <recommendedName>
        <fullName evidence="1">Helicase ATP-binding domain-containing protein</fullName>
    </recommendedName>
</protein>
<dbReference type="InterPro" id="IPR006935">
    <property type="entry name" value="Helicase/UvrB_N"/>
</dbReference>
<feature type="domain" description="Helicase ATP-binding" evidence="1">
    <location>
        <begin position="1"/>
        <end position="99"/>
    </location>
</feature>
<dbReference type="EMBL" id="MHTD01000046">
    <property type="protein sequence ID" value="OHA55044.1"/>
    <property type="molecule type" value="Genomic_DNA"/>
</dbReference>
<comment type="caution">
    <text evidence="2">The sequence shown here is derived from an EMBL/GenBank/DDBJ whole genome shotgun (WGS) entry which is preliminary data.</text>
</comment>
<dbReference type="Proteomes" id="UP000178199">
    <property type="component" value="Unassembled WGS sequence"/>
</dbReference>
<dbReference type="Gene3D" id="3.40.50.300">
    <property type="entry name" value="P-loop containing nucleotide triphosphate hydrolases"/>
    <property type="match status" value="1"/>
</dbReference>